<keyword evidence="3" id="KW-0238">DNA-binding</keyword>
<evidence type="ECO:0000256" key="6">
    <source>
        <dbReference type="ARBA" id="ARBA00060850"/>
    </source>
</evidence>
<dbReference type="InterPro" id="IPR044810">
    <property type="entry name" value="WRKY_plant"/>
</dbReference>
<dbReference type="InterPro" id="IPR003657">
    <property type="entry name" value="WRKY_dom"/>
</dbReference>
<comment type="similarity">
    <text evidence="6">Belongs to the WRKY group III family.</text>
</comment>
<dbReference type="SUPFAM" id="SSF118290">
    <property type="entry name" value="WRKY DNA-binding domain"/>
    <property type="match status" value="1"/>
</dbReference>
<dbReference type="FunFam" id="2.20.25.80:FF:000009">
    <property type="entry name" value="WRKY transcription factor 53"/>
    <property type="match status" value="1"/>
</dbReference>
<evidence type="ECO:0000256" key="5">
    <source>
        <dbReference type="ARBA" id="ARBA00023242"/>
    </source>
</evidence>
<organism evidence="8">
    <name type="scientific">Zanthoxylum armatum</name>
    <dbReference type="NCBI Taxonomy" id="67938"/>
    <lineage>
        <taxon>Eukaryota</taxon>
        <taxon>Viridiplantae</taxon>
        <taxon>Streptophyta</taxon>
        <taxon>Embryophyta</taxon>
        <taxon>Tracheophyta</taxon>
        <taxon>Spermatophyta</taxon>
        <taxon>Magnoliopsida</taxon>
        <taxon>eudicotyledons</taxon>
        <taxon>Gunneridae</taxon>
        <taxon>Pentapetalae</taxon>
        <taxon>rosids</taxon>
        <taxon>malvids</taxon>
        <taxon>Sapindales</taxon>
        <taxon>Rutaceae</taxon>
        <taxon>Zanthoxyloideae</taxon>
        <taxon>Zanthoxylum</taxon>
    </lineage>
</organism>
<name>A0A8F1NP03_9ROSI</name>
<dbReference type="InterPro" id="IPR036576">
    <property type="entry name" value="WRKY_dom_sf"/>
</dbReference>
<evidence type="ECO:0000256" key="2">
    <source>
        <dbReference type="ARBA" id="ARBA00023015"/>
    </source>
</evidence>
<evidence type="ECO:0000259" key="7">
    <source>
        <dbReference type="PROSITE" id="PS50811"/>
    </source>
</evidence>
<dbReference type="PANTHER" id="PTHR32096:SF133">
    <property type="entry name" value="WRKY TRANSCRIPTION FACTOR 41-RELATED"/>
    <property type="match status" value="1"/>
</dbReference>
<dbReference type="AlphaFoldDB" id="A0A8F1NP03"/>
<dbReference type="GO" id="GO:0003700">
    <property type="term" value="F:DNA-binding transcription factor activity"/>
    <property type="evidence" value="ECO:0007669"/>
    <property type="project" value="InterPro"/>
</dbReference>
<evidence type="ECO:0000256" key="4">
    <source>
        <dbReference type="ARBA" id="ARBA00023163"/>
    </source>
</evidence>
<dbReference type="Pfam" id="PF03106">
    <property type="entry name" value="WRKY"/>
    <property type="match status" value="1"/>
</dbReference>
<dbReference type="EMBL" id="MW321452">
    <property type="protein sequence ID" value="QWQ79531.1"/>
    <property type="molecule type" value="mRNA"/>
</dbReference>
<dbReference type="GO" id="GO:0042542">
    <property type="term" value="P:response to hydrogen peroxide"/>
    <property type="evidence" value="ECO:0007669"/>
    <property type="project" value="UniProtKB-ARBA"/>
</dbReference>
<keyword evidence="5" id="KW-0539">Nucleus</keyword>
<protein>
    <submittedName>
        <fullName evidence="8">WRKY transcription factor protein 13</fullName>
    </submittedName>
</protein>
<keyword evidence="4" id="KW-0804">Transcription</keyword>
<keyword evidence="2" id="KW-0805">Transcription regulation</keyword>
<accession>A0A8F1NP03</accession>
<dbReference type="GO" id="GO:0010193">
    <property type="term" value="P:response to ozone"/>
    <property type="evidence" value="ECO:0007669"/>
    <property type="project" value="UniProtKB-ARBA"/>
</dbReference>
<reference evidence="8" key="1">
    <citation type="submission" date="2020-11" db="EMBL/GenBank/DDBJ databases">
        <authorList>
            <person name="Wang Y."/>
            <person name="Feng F."/>
        </authorList>
    </citation>
    <scope>NUCLEOTIDE SEQUENCE</scope>
</reference>
<dbReference type="GO" id="GO:0010150">
    <property type="term" value="P:leaf senescence"/>
    <property type="evidence" value="ECO:0007669"/>
    <property type="project" value="UniProtKB-ARBA"/>
</dbReference>
<evidence type="ECO:0000256" key="3">
    <source>
        <dbReference type="ARBA" id="ARBA00023125"/>
    </source>
</evidence>
<feature type="domain" description="WRKY" evidence="7">
    <location>
        <begin position="99"/>
        <end position="156"/>
    </location>
</feature>
<comment type="subcellular location">
    <subcellularLocation>
        <location evidence="1">Nucleus</location>
    </subcellularLocation>
</comment>
<sequence>MDMEQKILITELTRGKDLAKQLSNNLNPSSSSLETHQHLIQKIISSYEKALSMLHCDASLKPNTTPRTEVSYQPCKDINKKRKTMPQRTEHVKVGWTPEDGYCWRKYGQKDILGANFPRAYYRCTHRHAQGCLATKQVQKSDSDPTIFEVTYRGRHTCNQNSHLALASNSSKDNKIGKELHVKTEESIIFPSFSFAHESIGLEIMEDDLFLDMGSFSPSFRSPATSESNYLSKSPCHMMNEFGHGQSHNVQAPESELTADIISTPTSVNNSPFGDFDFSLAKEDLDTNFLFDYLDTCS</sequence>
<dbReference type="GO" id="GO:0000976">
    <property type="term" value="F:transcription cis-regulatory region binding"/>
    <property type="evidence" value="ECO:0007669"/>
    <property type="project" value="TreeGrafter"/>
</dbReference>
<dbReference type="Gene3D" id="2.20.25.80">
    <property type="entry name" value="WRKY domain"/>
    <property type="match status" value="1"/>
</dbReference>
<evidence type="ECO:0000256" key="1">
    <source>
        <dbReference type="ARBA" id="ARBA00004123"/>
    </source>
</evidence>
<dbReference type="PANTHER" id="PTHR32096">
    <property type="entry name" value="WRKY TRANSCRIPTION FACTOR 30-RELATED-RELATED"/>
    <property type="match status" value="1"/>
</dbReference>
<dbReference type="PROSITE" id="PS50811">
    <property type="entry name" value="WRKY"/>
    <property type="match status" value="1"/>
</dbReference>
<dbReference type="SMART" id="SM00774">
    <property type="entry name" value="WRKY"/>
    <property type="match status" value="1"/>
</dbReference>
<proteinExistence type="evidence at transcript level"/>
<dbReference type="GO" id="GO:0005634">
    <property type="term" value="C:nucleus"/>
    <property type="evidence" value="ECO:0007669"/>
    <property type="project" value="UniProtKB-SubCell"/>
</dbReference>
<evidence type="ECO:0000313" key="8">
    <source>
        <dbReference type="EMBL" id="QWQ79531.1"/>
    </source>
</evidence>
<dbReference type="GO" id="GO:0009751">
    <property type="term" value="P:response to salicylic acid"/>
    <property type="evidence" value="ECO:0007669"/>
    <property type="project" value="UniProtKB-ARBA"/>
</dbReference>